<dbReference type="Proteomes" id="UP000429523">
    <property type="component" value="Unassembled WGS sequence"/>
</dbReference>
<dbReference type="EMBL" id="QXGF01001108">
    <property type="protein sequence ID" value="KAE8932528.1"/>
    <property type="molecule type" value="Genomic_DNA"/>
</dbReference>
<feature type="region of interest" description="Disordered" evidence="1">
    <location>
        <begin position="35"/>
        <end position="61"/>
    </location>
</feature>
<organism evidence="2 3">
    <name type="scientific">Phytophthora fragariae</name>
    <dbReference type="NCBI Taxonomy" id="53985"/>
    <lineage>
        <taxon>Eukaryota</taxon>
        <taxon>Sar</taxon>
        <taxon>Stramenopiles</taxon>
        <taxon>Oomycota</taxon>
        <taxon>Peronosporomycetes</taxon>
        <taxon>Peronosporales</taxon>
        <taxon>Peronosporaceae</taxon>
        <taxon>Phytophthora</taxon>
    </lineage>
</organism>
<comment type="caution">
    <text evidence="2">The sequence shown here is derived from an EMBL/GenBank/DDBJ whole genome shotgun (WGS) entry which is preliminary data.</text>
</comment>
<protein>
    <submittedName>
        <fullName evidence="2">Uncharacterized protein</fullName>
    </submittedName>
</protein>
<evidence type="ECO:0000256" key="1">
    <source>
        <dbReference type="SAM" id="MobiDB-lite"/>
    </source>
</evidence>
<evidence type="ECO:0000313" key="3">
    <source>
        <dbReference type="Proteomes" id="UP000429523"/>
    </source>
</evidence>
<reference evidence="2 3" key="1">
    <citation type="submission" date="2018-08" db="EMBL/GenBank/DDBJ databases">
        <title>Genomic investigation of the strawberry pathogen Phytophthora fragariae indicates pathogenicity is determined by transcriptional variation in three key races.</title>
        <authorList>
            <person name="Adams T.M."/>
            <person name="Armitage A.D."/>
            <person name="Sobczyk M.K."/>
            <person name="Bates H.J."/>
            <person name="Dunwell J.M."/>
            <person name="Nellist C.F."/>
            <person name="Harrison R.J."/>
        </authorList>
    </citation>
    <scope>NUCLEOTIDE SEQUENCE [LARGE SCALE GENOMIC DNA]</scope>
    <source>
        <strain evidence="2 3">NOV-9</strain>
    </source>
</reference>
<evidence type="ECO:0000313" key="2">
    <source>
        <dbReference type="EMBL" id="KAE8932528.1"/>
    </source>
</evidence>
<gene>
    <name evidence="2" type="ORF">PF009_g17446</name>
</gene>
<accession>A0A6A3ER68</accession>
<proteinExistence type="predicted"/>
<sequence>MPTRALASMPSRTSAALSTSCSVCTPRRGSSRAISCPSARAASRPMAAPTIPTRPSTSSTTRACPALVPWIGLPGPSLETVCSCRVAEQ</sequence>
<name>A0A6A3ER68_9STRA</name>
<dbReference type="AlphaFoldDB" id="A0A6A3ER68"/>